<dbReference type="AlphaFoldDB" id="A0A8H3X1M0"/>
<accession>A0A8H3X1M0</accession>
<keyword evidence="2" id="KW-1185">Reference proteome</keyword>
<name>A0A8H3X1M0_GIGMA</name>
<comment type="caution">
    <text evidence="1">The sequence shown here is derived from an EMBL/GenBank/DDBJ whole genome shotgun (WGS) entry which is preliminary data.</text>
</comment>
<organism evidence="1 2">
    <name type="scientific">Gigaspora margarita</name>
    <dbReference type="NCBI Taxonomy" id="4874"/>
    <lineage>
        <taxon>Eukaryota</taxon>
        <taxon>Fungi</taxon>
        <taxon>Fungi incertae sedis</taxon>
        <taxon>Mucoromycota</taxon>
        <taxon>Glomeromycotina</taxon>
        <taxon>Glomeromycetes</taxon>
        <taxon>Diversisporales</taxon>
        <taxon>Gigasporaceae</taxon>
        <taxon>Gigaspora</taxon>
    </lineage>
</organism>
<gene>
    <name evidence="1" type="ORF">F8M41_010508</name>
</gene>
<reference evidence="1 2" key="1">
    <citation type="journal article" date="2019" name="Environ. Microbiol.">
        <title>At the nexus of three kingdoms: the genome of the mycorrhizal fungus Gigaspora margarita provides insights into plant, endobacterial and fungal interactions.</title>
        <authorList>
            <person name="Venice F."/>
            <person name="Ghignone S."/>
            <person name="Salvioli di Fossalunga A."/>
            <person name="Amselem J."/>
            <person name="Novero M."/>
            <person name="Xianan X."/>
            <person name="Sedzielewska Toro K."/>
            <person name="Morin E."/>
            <person name="Lipzen A."/>
            <person name="Grigoriev I.V."/>
            <person name="Henrissat B."/>
            <person name="Martin F.M."/>
            <person name="Bonfante P."/>
        </authorList>
    </citation>
    <scope>NUCLEOTIDE SEQUENCE [LARGE SCALE GENOMIC DNA]</scope>
    <source>
        <strain evidence="1 2">BEG34</strain>
    </source>
</reference>
<evidence type="ECO:0000313" key="1">
    <source>
        <dbReference type="EMBL" id="KAF0392477.1"/>
    </source>
</evidence>
<proteinExistence type="predicted"/>
<sequence>MFDNKCSFCPRTLANLNSLSKYMTICIKNAEATGQIIANNSTHICNYSKSIKSVKQKQKDYVDINKYYSNSDINKYYLNNNISDEFAYKLIELDESNNISNSFNLDPTSNLLNEHETTLYKNQEFSNDFLNNSAYTNNIQAFSLDEEIVQKYDEFNQLYESKLEISDIAQHLEFEYKELYETTENGKEIIHKEQNNEM</sequence>
<protein>
    <submittedName>
        <fullName evidence="1">Uncharacterized protein</fullName>
    </submittedName>
</protein>
<dbReference type="Proteomes" id="UP000439903">
    <property type="component" value="Unassembled WGS sequence"/>
</dbReference>
<evidence type="ECO:0000313" key="2">
    <source>
        <dbReference type="Proteomes" id="UP000439903"/>
    </source>
</evidence>
<dbReference type="EMBL" id="WTPW01002187">
    <property type="protein sequence ID" value="KAF0392477.1"/>
    <property type="molecule type" value="Genomic_DNA"/>
</dbReference>